<evidence type="ECO:0000256" key="1">
    <source>
        <dbReference type="SAM" id="MobiDB-lite"/>
    </source>
</evidence>
<reference evidence="2 3" key="1">
    <citation type="submission" date="2015-12" db="EMBL/GenBank/DDBJ databases">
        <title>Genome sequence of the marine Rhodobacteraceae strain O3.65, Candidatus Tritonibacter horizontis.</title>
        <authorList>
            <person name="Poehlein A."/>
            <person name="Giebel H.A."/>
            <person name="Voget S."/>
            <person name="Brinkhoff T."/>
        </authorList>
    </citation>
    <scope>NUCLEOTIDE SEQUENCE [LARGE SCALE GENOMIC DNA]</scope>
    <source>
        <strain evidence="2 3">O3.65</strain>
    </source>
</reference>
<comment type="caution">
    <text evidence="2">The sequence shown here is derived from an EMBL/GenBank/DDBJ whole genome shotgun (WGS) entry which is preliminary data.</text>
</comment>
<dbReference type="Proteomes" id="UP000068382">
    <property type="component" value="Unassembled WGS sequence"/>
</dbReference>
<feature type="region of interest" description="Disordered" evidence="1">
    <location>
        <begin position="14"/>
        <end position="37"/>
    </location>
</feature>
<dbReference type="EMBL" id="LPUY01000001">
    <property type="protein sequence ID" value="KUP95104.1"/>
    <property type="molecule type" value="Genomic_DNA"/>
</dbReference>
<evidence type="ECO:0000313" key="3">
    <source>
        <dbReference type="Proteomes" id="UP000068382"/>
    </source>
</evidence>
<protein>
    <submittedName>
        <fullName evidence="2">Uncharacterized protein</fullName>
    </submittedName>
</protein>
<name>A0A132C3E0_9RHOB</name>
<proteinExistence type="predicted"/>
<dbReference type="AlphaFoldDB" id="A0A132C3E0"/>
<gene>
    <name evidence="2" type="ORF">TRIHO_00020</name>
</gene>
<sequence>MYGSDMDRAHMTWSLAVGAQTRRSRPATEAEAHVRQP</sequence>
<accession>A0A132C3E0</accession>
<feature type="compositionally biased region" description="Basic and acidic residues" evidence="1">
    <location>
        <begin position="26"/>
        <end position="37"/>
    </location>
</feature>
<evidence type="ECO:0000313" key="2">
    <source>
        <dbReference type="EMBL" id="KUP95104.1"/>
    </source>
</evidence>
<keyword evidence="3" id="KW-1185">Reference proteome</keyword>
<organism evidence="2 3">
    <name type="scientific">Tritonibacter horizontis</name>
    <dbReference type="NCBI Taxonomy" id="1768241"/>
    <lineage>
        <taxon>Bacteria</taxon>
        <taxon>Pseudomonadati</taxon>
        <taxon>Pseudomonadota</taxon>
        <taxon>Alphaproteobacteria</taxon>
        <taxon>Rhodobacterales</taxon>
        <taxon>Paracoccaceae</taxon>
        <taxon>Tritonibacter</taxon>
    </lineage>
</organism>